<reference evidence="1 2" key="1">
    <citation type="journal article" date="2002" name="Proc. Natl. Acad. Sci. U.S.A.">
        <title>Extensive mosaic structure revealed by the complete genome sequence of uropathogenic Escherichia coli.</title>
        <authorList>
            <person name="Welch R.A."/>
            <person name="Burland V."/>
            <person name="Plunkett G.III."/>
            <person name="Redford P."/>
            <person name="Roesch P."/>
            <person name="Rasko D."/>
            <person name="Buckles E.L."/>
            <person name="Liou S.R."/>
            <person name="Boutin A."/>
            <person name="Hackett J."/>
            <person name="Stroud D."/>
            <person name="Mayhew G.F."/>
            <person name="Rose D.J."/>
            <person name="Zhou S."/>
            <person name="Schwartz D.C."/>
            <person name="Perna N.T."/>
            <person name="Mobley H.L."/>
            <person name="Donnenberg M.S."/>
            <person name="Blattner F.R."/>
        </authorList>
    </citation>
    <scope>NUCLEOTIDE SEQUENCE [LARGE SCALE GENOMIC DNA]</scope>
    <source>
        <strain evidence="2">CFT073 / ATCC 700928 / UPEC</strain>
    </source>
</reference>
<dbReference type="EMBL" id="AE014075">
    <property type="protein sequence ID" value="AAN82524.1"/>
    <property type="molecule type" value="Genomic_DNA"/>
</dbReference>
<dbReference type="Proteomes" id="UP000001410">
    <property type="component" value="Chromosome"/>
</dbReference>
<keyword evidence="2" id="KW-1185">Reference proteome</keyword>
<sequence>MYYSSDLLSAANEVQILAFFQGDVSFFPVATTTDTLSVTFNFPFNYQGVNDFDFDFKQFLHSSFDFCFGRVFSNFEYDGVGFFHRSRRFFRNVRCTQHLQQTFFTNHASISSTCLTASAVITTLSKAIRLTGSIPVASRTSTLCRLRAARNRFSSSSPVMISTSSRAMSFSFCASSLVFGASTENFSTTIRRS</sequence>
<dbReference type="KEGG" id="ecc:c4086"/>
<dbReference type="HOGENOM" id="CLU_1439676_0_0_6"/>
<evidence type="ECO:0000313" key="2">
    <source>
        <dbReference type="Proteomes" id="UP000001410"/>
    </source>
</evidence>
<protein>
    <submittedName>
        <fullName evidence="1">Uncharacterized protein</fullName>
    </submittedName>
</protein>
<organism evidence="1 2">
    <name type="scientific">Escherichia coli O6:H1 (strain CFT073 / ATCC 700928 / UPEC)</name>
    <dbReference type="NCBI Taxonomy" id="199310"/>
    <lineage>
        <taxon>Bacteria</taxon>
        <taxon>Pseudomonadati</taxon>
        <taxon>Pseudomonadota</taxon>
        <taxon>Gammaproteobacteria</taxon>
        <taxon>Enterobacterales</taxon>
        <taxon>Enterobacteriaceae</taxon>
        <taxon>Escherichia</taxon>
    </lineage>
</organism>
<dbReference type="AlphaFoldDB" id="A0A0H2VE07"/>
<dbReference type="eggNOG" id="ENOG50345G6">
    <property type="taxonomic scope" value="Bacteria"/>
</dbReference>
<proteinExistence type="predicted"/>
<gene>
    <name evidence="1" type="ordered locus">c4086</name>
</gene>
<accession>A0A0H2VE07</accession>
<name>A0A0H2VE07_ECOL6</name>
<evidence type="ECO:0000313" key="1">
    <source>
        <dbReference type="EMBL" id="AAN82524.1"/>
    </source>
</evidence>